<keyword evidence="3" id="KW-1185">Reference proteome</keyword>
<organism evidence="2 3">
    <name type="scientific">Tenacibaculum platacis</name>
    <dbReference type="NCBI Taxonomy" id="3137852"/>
    <lineage>
        <taxon>Bacteria</taxon>
        <taxon>Pseudomonadati</taxon>
        <taxon>Bacteroidota</taxon>
        <taxon>Flavobacteriia</taxon>
        <taxon>Flavobacteriales</taxon>
        <taxon>Flavobacteriaceae</taxon>
        <taxon>Tenacibaculum</taxon>
    </lineage>
</organism>
<protein>
    <recommendedName>
        <fullName evidence="4">SH3 domain-containing protein</fullName>
    </recommendedName>
</protein>
<comment type="caution">
    <text evidence="2">The sequence shown here is derived from an EMBL/GenBank/DDBJ whole genome shotgun (WGS) entry which is preliminary data.</text>
</comment>
<reference evidence="2 3" key="1">
    <citation type="submission" date="2024-05" db="EMBL/GenBank/DDBJ databases">
        <authorList>
            <person name="Duchaud E."/>
        </authorList>
    </citation>
    <scope>NUCLEOTIDE SEQUENCE [LARGE SCALE GENOMIC DNA]</scope>
    <source>
        <strain evidence="2">Ena-SAMPLE-TAB-13-05-2024-13:56:06:370-140302</strain>
    </source>
</reference>
<evidence type="ECO:0000256" key="1">
    <source>
        <dbReference type="SAM" id="SignalP"/>
    </source>
</evidence>
<feature type="signal peptide" evidence="1">
    <location>
        <begin position="1"/>
        <end position="18"/>
    </location>
</feature>
<evidence type="ECO:0000313" key="2">
    <source>
        <dbReference type="EMBL" id="CAL2075169.1"/>
    </source>
</evidence>
<gene>
    <name evidence="2" type="ORF">T190607A01A_10145</name>
</gene>
<proteinExistence type="predicted"/>
<evidence type="ECO:0000313" key="3">
    <source>
        <dbReference type="Proteomes" id="UP001497416"/>
    </source>
</evidence>
<name>A0ABM9NQK6_9FLAO</name>
<dbReference type="EMBL" id="CAXIXY010000003">
    <property type="protein sequence ID" value="CAL2075169.1"/>
    <property type="molecule type" value="Genomic_DNA"/>
</dbReference>
<accession>A0ABM9NQK6</accession>
<dbReference type="Proteomes" id="UP001497416">
    <property type="component" value="Unassembled WGS sequence"/>
</dbReference>
<sequence>MKKLLVLMFLSVSVFAQKSINNYKYIVVPKQMETFDEPNKHETSSLTKFLFNKNGFNAFLSDDNFPEDLAQNKCLALTAVLKDDSGMFSTKTTLLLKDCYNEVVFTGEEGKSKIKDFKRAYHDAVRKTFSSIKRLNYHYKPNTEQKKSMNLNVSVNRSKNLELVSEKATKSKKEESSASFDLTASSTVTGYQLRDKNSDIVFELLRTSNPELFILKDKNGVLIKNNGVWMAQYYEGDKIVMKPFKVKF</sequence>
<evidence type="ECO:0008006" key="4">
    <source>
        <dbReference type="Google" id="ProtNLM"/>
    </source>
</evidence>
<feature type="chain" id="PRO_5046530047" description="SH3 domain-containing protein" evidence="1">
    <location>
        <begin position="19"/>
        <end position="248"/>
    </location>
</feature>
<keyword evidence="1" id="KW-0732">Signal</keyword>
<dbReference type="RefSeq" id="WP_348709626.1">
    <property type="nucleotide sequence ID" value="NZ_CAXIXY010000003.1"/>
</dbReference>